<gene>
    <name evidence="1" type="ORF">MSTHT_0172</name>
</gene>
<dbReference type="KEGG" id="mthr:MSTHT_0172"/>
<protein>
    <submittedName>
        <fullName evidence="1">Uncharacterized protein</fullName>
    </submittedName>
</protein>
<sequence length="70" mass="8052">MKSGLKTRTLNIETINTETVKIVENSENAGKTKPCENRQQCDPAQTLFEKLIKWKFKPDPFNCQGKTHLM</sequence>
<organism evidence="1 2">
    <name type="scientific">Methanosarcina thermophila (strain ATCC 43570 / DSM 1825 / OCM 12 / VKM B-1830 / TM-1)</name>
    <dbReference type="NCBI Taxonomy" id="523844"/>
    <lineage>
        <taxon>Archaea</taxon>
        <taxon>Methanobacteriati</taxon>
        <taxon>Methanobacteriota</taxon>
        <taxon>Stenosarchaea group</taxon>
        <taxon>Methanomicrobia</taxon>
        <taxon>Methanosarcinales</taxon>
        <taxon>Methanosarcinaceae</taxon>
        <taxon>Methanosarcina</taxon>
    </lineage>
</organism>
<name>A0A0E3NBT4_METTT</name>
<evidence type="ECO:0000313" key="2">
    <source>
        <dbReference type="Proteomes" id="UP000066529"/>
    </source>
</evidence>
<accession>A0A0E3NBT4</accession>
<proteinExistence type="predicted"/>
<dbReference type="EMBL" id="CP009501">
    <property type="protein sequence ID" value="AKB11930.1"/>
    <property type="molecule type" value="Genomic_DNA"/>
</dbReference>
<evidence type="ECO:0000313" key="1">
    <source>
        <dbReference type="EMBL" id="AKB11930.1"/>
    </source>
</evidence>
<dbReference type="STRING" id="523844.MSTHT_0172"/>
<dbReference type="PATRIC" id="fig|523844.20.peg.229"/>
<reference evidence="1 2" key="1">
    <citation type="submission" date="2014-07" db="EMBL/GenBank/DDBJ databases">
        <title>Methanogenic archaea and the global carbon cycle.</title>
        <authorList>
            <person name="Henriksen J.R."/>
            <person name="Luke J."/>
            <person name="Reinhart S."/>
            <person name="Benedict M.N."/>
            <person name="Youngblut N.D."/>
            <person name="Metcalf M.E."/>
            <person name="Whitaker R.J."/>
            <person name="Metcalf W.W."/>
        </authorList>
    </citation>
    <scope>NUCLEOTIDE SEQUENCE [LARGE SCALE GENOMIC DNA]</scope>
    <source>
        <strain evidence="2">ATCC 43570 / DSM 1825 / OCM 12 / VKM B-1830 / TM-1</strain>
    </source>
</reference>
<dbReference type="AlphaFoldDB" id="A0A0E3NBT4"/>
<dbReference type="Proteomes" id="UP000066529">
    <property type="component" value="Chromosome"/>
</dbReference>
<dbReference type="GeneID" id="41601828"/>
<dbReference type="RefSeq" id="WP_048166190.1">
    <property type="nucleotide sequence ID" value="NZ_CP009501.1"/>
</dbReference>
<dbReference type="HOGENOM" id="CLU_2748252_0_0_2"/>